<dbReference type="InterPro" id="IPR035906">
    <property type="entry name" value="MetI-like_sf"/>
</dbReference>
<evidence type="ECO:0000256" key="6">
    <source>
        <dbReference type="ARBA" id="ARBA00023136"/>
    </source>
</evidence>
<dbReference type="Pfam" id="PF00528">
    <property type="entry name" value="BPD_transp_1"/>
    <property type="match status" value="1"/>
</dbReference>
<comment type="subcellular location">
    <subcellularLocation>
        <location evidence="1 7">Cell membrane</location>
        <topology evidence="1 7">Multi-pass membrane protein</topology>
    </subcellularLocation>
</comment>
<evidence type="ECO:0000256" key="5">
    <source>
        <dbReference type="ARBA" id="ARBA00022989"/>
    </source>
</evidence>
<keyword evidence="2 7" id="KW-0813">Transport</keyword>
<dbReference type="InterPro" id="IPR051393">
    <property type="entry name" value="ABC_transporter_permease"/>
</dbReference>
<dbReference type="PANTHER" id="PTHR30193">
    <property type="entry name" value="ABC TRANSPORTER PERMEASE PROTEIN"/>
    <property type="match status" value="1"/>
</dbReference>
<keyword evidence="3" id="KW-1003">Cell membrane</keyword>
<dbReference type="Gene3D" id="1.10.3720.10">
    <property type="entry name" value="MetI-like"/>
    <property type="match status" value="1"/>
</dbReference>
<dbReference type="SUPFAM" id="SSF161098">
    <property type="entry name" value="MetI-like"/>
    <property type="match status" value="1"/>
</dbReference>
<evidence type="ECO:0000256" key="1">
    <source>
        <dbReference type="ARBA" id="ARBA00004651"/>
    </source>
</evidence>
<evidence type="ECO:0000256" key="2">
    <source>
        <dbReference type="ARBA" id="ARBA00022448"/>
    </source>
</evidence>
<evidence type="ECO:0000256" key="4">
    <source>
        <dbReference type="ARBA" id="ARBA00022692"/>
    </source>
</evidence>
<keyword evidence="4 7" id="KW-0812">Transmembrane</keyword>
<keyword evidence="5 7" id="KW-1133">Transmembrane helix</keyword>
<evidence type="ECO:0000313" key="10">
    <source>
        <dbReference type="Proteomes" id="UP000325292"/>
    </source>
</evidence>
<dbReference type="EMBL" id="CP019454">
    <property type="protein sequence ID" value="AUW93852.1"/>
    <property type="molecule type" value="Genomic_DNA"/>
</dbReference>
<dbReference type="PANTHER" id="PTHR30193:SF42">
    <property type="entry name" value="ABC TRANSPORTER PERMEASE PROTEIN"/>
    <property type="match status" value="1"/>
</dbReference>
<feature type="transmembrane region" description="Helical" evidence="7">
    <location>
        <begin position="125"/>
        <end position="146"/>
    </location>
</feature>
<evidence type="ECO:0000313" key="9">
    <source>
        <dbReference type="EMBL" id="AUW93852.1"/>
    </source>
</evidence>
<protein>
    <submittedName>
        <fullName evidence="9">Sugar ABC transporter permease</fullName>
    </submittedName>
</protein>
<evidence type="ECO:0000259" key="8">
    <source>
        <dbReference type="PROSITE" id="PS50928"/>
    </source>
</evidence>
<evidence type="ECO:0000256" key="3">
    <source>
        <dbReference type="ARBA" id="ARBA00022475"/>
    </source>
</evidence>
<reference evidence="9 10" key="1">
    <citation type="journal article" date="2019" name="Sci. Rep.">
        <title>Sulfobacillus thermotolerans: new insights into resistance and metabolic capacities of acidophilic chemolithotrophs.</title>
        <authorList>
            <person name="Panyushkina A.E."/>
            <person name="Babenko V.V."/>
            <person name="Nikitina A.S."/>
            <person name="Selezneva O.V."/>
            <person name="Tsaplina I.A."/>
            <person name="Letarova M.A."/>
            <person name="Kostryukova E.S."/>
            <person name="Letarov A.V."/>
        </authorList>
    </citation>
    <scope>NUCLEOTIDE SEQUENCE [LARGE SCALE GENOMIC DNA]</scope>
    <source>
        <strain evidence="9 10">Kr1</strain>
    </source>
</reference>
<evidence type="ECO:0000256" key="7">
    <source>
        <dbReference type="RuleBase" id="RU363032"/>
    </source>
</evidence>
<feature type="domain" description="ABC transmembrane type-1" evidence="8">
    <location>
        <begin position="88"/>
        <end position="319"/>
    </location>
</feature>
<keyword evidence="6 7" id="KW-0472">Membrane</keyword>
<gene>
    <name evidence="9" type="ORF">BXT84_07765</name>
</gene>
<name>A0ABN5GZ84_9FIRM</name>
<organism evidence="9 10">
    <name type="scientific">Sulfobacillus thermotolerans</name>
    <dbReference type="NCBI Taxonomy" id="338644"/>
    <lineage>
        <taxon>Bacteria</taxon>
        <taxon>Bacillati</taxon>
        <taxon>Bacillota</taxon>
        <taxon>Clostridia</taxon>
        <taxon>Eubacteriales</taxon>
        <taxon>Clostridiales Family XVII. Incertae Sedis</taxon>
        <taxon>Sulfobacillus</taxon>
    </lineage>
</organism>
<dbReference type="InterPro" id="IPR000515">
    <property type="entry name" value="MetI-like"/>
</dbReference>
<accession>A0ABN5GZ84</accession>
<feature type="transmembrane region" description="Helical" evidence="7">
    <location>
        <begin position="296"/>
        <end position="319"/>
    </location>
</feature>
<sequence length="331" mass="36658">MIKHAIKDTPSSIPTLPQPRRRWSWDKASAILVLAPSLVALGIFVYGFIFWNGYISLTNWNSYIPNFSYAGLANYLAVFRTFRFQSDIRNIIVFTTLFILGCLSLGLFLAVLIDQKIRFESLFRSIFIFPMAISFVATGVIWAWVLNPQPNAGVNLILRALGDKHPPTWFLSPLIIPSLGWGQIKVGIPLALVAVAIAAVWQMSGFAMAIYLAGLRAVPEEIKEAARIDGAGSWRLFWSVIYPQLASSTVTAVIILTAASLKVFGLVYAMTGPGQDFSTDMPTLNMFDTTFQGSQFAQGAAIATILFLLMAAFSVPYLISVLRRENREEEM</sequence>
<dbReference type="PROSITE" id="PS50928">
    <property type="entry name" value="ABC_TM1"/>
    <property type="match status" value="1"/>
</dbReference>
<feature type="transmembrane region" description="Helical" evidence="7">
    <location>
        <begin position="236"/>
        <end position="261"/>
    </location>
</feature>
<dbReference type="CDD" id="cd06261">
    <property type="entry name" value="TM_PBP2"/>
    <property type="match status" value="1"/>
</dbReference>
<feature type="transmembrane region" description="Helical" evidence="7">
    <location>
        <begin position="30"/>
        <end position="51"/>
    </location>
</feature>
<dbReference type="Proteomes" id="UP000325292">
    <property type="component" value="Chromosome"/>
</dbReference>
<proteinExistence type="inferred from homology"/>
<feature type="transmembrane region" description="Helical" evidence="7">
    <location>
        <begin position="190"/>
        <end position="215"/>
    </location>
</feature>
<feature type="transmembrane region" description="Helical" evidence="7">
    <location>
        <begin position="91"/>
        <end position="113"/>
    </location>
</feature>
<comment type="similarity">
    <text evidence="7">Belongs to the binding-protein-dependent transport system permease family.</text>
</comment>
<keyword evidence="10" id="KW-1185">Reference proteome</keyword>